<proteinExistence type="inferred from homology"/>
<dbReference type="Gene3D" id="3.20.20.70">
    <property type="entry name" value="Aldolase class I"/>
    <property type="match status" value="1"/>
</dbReference>
<evidence type="ECO:0000256" key="4">
    <source>
        <dbReference type="ARBA" id="ARBA00011233"/>
    </source>
</evidence>
<evidence type="ECO:0000256" key="3">
    <source>
        <dbReference type="ARBA" id="ARBA00006906"/>
    </source>
</evidence>
<comment type="catalytic activity">
    <reaction evidence="1">
        <text>2-dehydro-3-deoxy-6-phospho-D-gluconate = D-glyceraldehyde 3-phosphate + pyruvate</text>
        <dbReference type="Rhea" id="RHEA:17089"/>
        <dbReference type="ChEBI" id="CHEBI:15361"/>
        <dbReference type="ChEBI" id="CHEBI:57569"/>
        <dbReference type="ChEBI" id="CHEBI:59776"/>
        <dbReference type="EC" id="4.1.2.14"/>
    </reaction>
</comment>
<evidence type="ECO:0000256" key="5">
    <source>
        <dbReference type="ARBA" id="ARBA00013063"/>
    </source>
</evidence>
<evidence type="ECO:0000256" key="6">
    <source>
        <dbReference type="ARBA" id="ARBA00023239"/>
    </source>
</evidence>
<organism evidence="9 10">
    <name type="scientific">Thiopseudomonas denitrificans</name>
    <dbReference type="NCBI Taxonomy" id="1501432"/>
    <lineage>
        <taxon>Bacteria</taxon>
        <taxon>Pseudomonadati</taxon>
        <taxon>Pseudomonadota</taxon>
        <taxon>Gammaproteobacteria</taxon>
        <taxon>Pseudomonadales</taxon>
        <taxon>Pseudomonadaceae</taxon>
        <taxon>Thiopseudomonas</taxon>
    </lineage>
</organism>
<dbReference type="PROSITE" id="PS00160">
    <property type="entry name" value="ALDOLASE_KDPG_KHG_2"/>
    <property type="match status" value="1"/>
</dbReference>
<keyword evidence="10" id="KW-1185">Reference proteome</keyword>
<dbReference type="InterPro" id="IPR031338">
    <property type="entry name" value="KDPG/KHG_AS_2"/>
</dbReference>
<dbReference type="Pfam" id="PF01081">
    <property type="entry name" value="Aldolase"/>
    <property type="match status" value="1"/>
</dbReference>
<dbReference type="OrthoDB" id="9805177at2"/>
<dbReference type="GO" id="GO:0008675">
    <property type="term" value="F:2-dehydro-3-deoxy-phosphogluconate aldolase activity"/>
    <property type="evidence" value="ECO:0007669"/>
    <property type="project" value="UniProtKB-EC"/>
</dbReference>
<accession>A0A4R6U6K3</accession>
<dbReference type="EC" id="4.1.2.14" evidence="5"/>
<dbReference type="CDD" id="cd00452">
    <property type="entry name" value="KDPG_aldolase"/>
    <property type="match status" value="1"/>
</dbReference>
<dbReference type="InterPro" id="IPR000887">
    <property type="entry name" value="Aldlse_KDPG_KHG"/>
</dbReference>
<dbReference type="InterPro" id="IPR031337">
    <property type="entry name" value="KDPG/KHG_AS_1"/>
</dbReference>
<gene>
    <name evidence="9" type="ORF">DFQ45_101300</name>
</gene>
<keyword evidence="6" id="KW-0456">Lyase</keyword>
<dbReference type="PANTHER" id="PTHR30246:SF1">
    <property type="entry name" value="2-DEHYDRO-3-DEOXY-6-PHOSPHOGALACTONATE ALDOLASE-RELATED"/>
    <property type="match status" value="1"/>
</dbReference>
<keyword evidence="8" id="KW-0119">Carbohydrate metabolism</keyword>
<comment type="pathway">
    <text evidence="2">Carbohydrate acid metabolism; 2-dehydro-3-deoxy-D-gluconate degradation; D-glyceraldehyde 3-phosphate and pyruvate from 2-dehydro-3-deoxy-D-gluconate: step 2/2.</text>
</comment>
<name>A0A4R6U6K3_9GAMM</name>
<evidence type="ECO:0000313" key="9">
    <source>
        <dbReference type="EMBL" id="TDQ40165.1"/>
    </source>
</evidence>
<dbReference type="NCBIfam" id="NF004325">
    <property type="entry name" value="PRK05718.1"/>
    <property type="match status" value="1"/>
</dbReference>
<dbReference type="SUPFAM" id="SSF51569">
    <property type="entry name" value="Aldolase"/>
    <property type="match status" value="1"/>
</dbReference>
<evidence type="ECO:0000256" key="7">
    <source>
        <dbReference type="ARBA" id="ARBA00023270"/>
    </source>
</evidence>
<dbReference type="PANTHER" id="PTHR30246">
    <property type="entry name" value="2-KETO-3-DEOXY-6-PHOSPHOGLUCONATE ALDOLASE"/>
    <property type="match status" value="1"/>
</dbReference>
<comment type="subunit">
    <text evidence="4">Homotrimer.</text>
</comment>
<comment type="similarity">
    <text evidence="3">Belongs to the KHG/KDPG aldolase family.</text>
</comment>
<evidence type="ECO:0000313" key="10">
    <source>
        <dbReference type="Proteomes" id="UP000294575"/>
    </source>
</evidence>
<dbReference type="Proteomes" id="UP000294575">
    <property type="component" value="Unassembled WGS sequence"/>
</dbReference>
<dbReference type="AlphaFoldDB" id="A0A4R6U6K3"/>
<evidence type="ECO:0000256" key="2">
    <source>
        <dbReference type="ARBA" id="ARBA00004736"/>
    </source>
</evidence>
<evidence type="ECO:0000256" key="8">
    <source>
        <dbReference type="ARBA" id="ARBA00023277"/>
    </source>
</evidence>
<dbReference type="RefSeq" id="WP_101496862.1">
    <property type="nucleotide sequence ID" value="NZ_LNJZ01000007.1"/>
</dbReference>
<comment type="caution">
    <text evidence="9">The sequence shown here is derived from an EMBL/GenBank/DDBJ whole genome shotgun (WGS) entry which is preliminary data.</text>
</comment>
<keyword evidence="7" id="KW-0704">Schiff base</keyword>
<dbReference type="EMBL" id="SNYK01000001">
    <property type="protein sequence ID" value="TDQ40165.1"/>
    <property type="molecule type" value="Genomic_DNA"/>
</dbReference>
<reference evidence="9 10" key="1">
    <citation type="submission" date="2019-03" db="EMBL/GenBank/DDBJ databases">
        <title>Genomic Encyclopedia of Type Strains, Phase IV (KMG-IV): sequencing the most valuable type-strain genomes for metagenomic binning, comparative biology and taxonomic classification.</title>
        <authorList>
            <person name="Goeker M."/>
        </authorList>
    </citation>
    <scope>NUCLEOTIDE SEQUENCE [LARGE SCALE GENOMIC DNA]</scope>
    <source>
        <strain evidence="9 10">DSM 28679</strain>
    </source>
</reference>
<sequence>MEGILVQAAPVLPVLVIDDPALAVPLASALWQGGISVLEVTLRTGPALEVIRHIRQELPEVVVGAGTVLSARQMQQAQQAGAQFAVSPGFTPALAEAATGQQMPWLPGVQTASEVMQAREAGFRQLKLFPAGERGLELLDSYAGPFQDVVFCPSGGINPASLARYLERPNVICCGGSWLAPRVLVEAREWPTITGLARQARESC</sequence>
<dbReference type="InterPro" id="IPR013785">
    <property type="entry name" value="Aldolase_TIM"/>
</dbReference>
<evidence type="ECO:0000256" key="1">
    <source>
        <dbReference type="ARBA" id="ARBA00000654"/>
    </source>
</evidence>
<dbReference type="NCBIfam" id="TIGR01182">
    <property type="entry name" value="eda"/>
    <property type="match status" value="1"/>
</dbReference>
<protein>
    <recommendedName>
        <fullName evidence="5">2-dehydro-3-deoxy-phosphogluconate aldolase</fullName>
        <ecNumber evidence="5">4.1.2.14</ecNumber>
    </recommendedName>
</protein>
<dbReference type="PROSITE" id="PS00159">
    <property type="entry name" value="ALDOLASE_KDPG_KHG_1"/>
    <property type="match status" value="1"/>
</dbReference>